<dbReference type="VEuPathDB" id="FungiDB:FOIG_16140"/>
<dbReference type="VEuPathDB" id="FungiDB:FOC1_g10008026"/>
<dbReference type="VEuPathDB" id="FungiDB:FOXG_16573"/>
<comment type="caution">
    <text evidence="1">The sequence shown here is derived from an EMBL/GenBank/DDBJ whole genome shotgun (WGS) entry which is preliminary data.</text>
</comment>
<evidence type="ECO:0008006" key="3">
    <source>
        <dbReference type="Google" id="ProtNLM"/>
    </source>
</evidence>
<dbReference type="VEuPathDB" id="FungiDB:FOC1_g10008830"/>
<protein>
    <recommendedName>
        <fullName evidence="3">Fungal N-terminal domain-containing protein</fullName>
    </recommendedName>
</protein>
<name>A0A420NGZ6_FUSOX</name>
<dbReference type="EMBL" id="MRCX01000032">
    <property type="protein sequence ID" value="RKK79471.1"/>
    <property type="molecule type" value="Genomic_DNA"/>
</dbReference>
<dbReference type="VEuPathDB" id="FungiDB:FOC4_g10002685"/>
<dbReference type="AlphaFoldDB" id="A0A420NGZ6"/>
<organism evidence="1 2">
    <name type="scientific">Fusarium oxysporum</name>
    <name type="common">Fusarium vascular wilt</name>
    <dbReference type="NCBI Taxonomy" id="5507"/>
    <lineage>
        <taxon>Eukaryota</taxon>
        <taxon>Fungi</taxon>
        <taxon>Dikarya</taxon>
        <taxon>Ascomycota</taxon>
        <taxon>Pezizomycotina</taxon>
        <taxon>Sordariomycetes</taxon>
        <taxon>Hypocreomycetidae</taxon>
        <taxon>Hypocreales</taxon>
        <taxon>Nectriaceae</taxon>
        <taxon>Fusarium</taxon>
        <taxon>Fusarium oxysporum species complex</taxon>
    </lineage>
</organism>
<dbReference type="Gene3D" id="1.25.40.20">
    <property type="entry name" value="Ankyrin repeat-containing domain"/>
    <property type="match status" value="1"/>
</dbReference>
<dbReference type="VEuPathDB" id="FungiDB:FOMG_13452"/>
<evidence type="ECO:0000313" key="2">
    <source>
        <dbReference type="Proteomes" id="UP000285084"/>
    </source>
</evidence>
<sequence>MVALAIIPLGIKVTSGLVKYLKAFKDHDDDRARLARQAERFASTFQSLEAALKRSQLNQHLSVSASEACECLRECEKALQELDTLQQKIFATITSSVSTTPHARTKDKVKEGCKRLLYSLRKSDIEALEGALNKLSTTLSLALGMLHLDEELFTRKILNDQMVEIQRNTVVNSNTSTVIEELRHPISRIGSSLPVLQTSVDAIVPHFDQRFDQISYQHVQMQAQIKSLLDMAGPARYQDRLGTNQQPLSSHSGEQGDYLAAREIQQQLRTLSKRDDSVSVCSCQSRCVRQSKRFALGPVHFAEEMLSNLCHEKDCVFSIMSSGYEKTRSIRFTGLASLLKKGIEVSFSTRARAGRFSISPSFTYFPVVDQKVAPAFLVMSLLYDAGKLKNINETRSEIILNAAQRKLQELFCSGRASPNDVTQNSSTLLHHLSFSVYYFLRTLQGANSPFVRLTYEALVNFLIAAGTSVTVRNSYGDLALHEVIDGTFVPASIYGQLIAGNDVEDRSKFLVPYPRNRHGLLDYYNHNQVVARSKFHYLVEHCAAKRPMILEGLLYVPVHYGPLGLAIVRNNLREVERLITLRPNMLEEVSHYGETPLHIAIYRPDILKALAKKANPEIWIQLNNDCATVLNLAIQLSHEICNLGDILDKSCCPCTLPLRIILAAGCPIIPHHDFLHGVYLNILEGPFFEASPHCKILLAKELRNRRRQLRDLARTNLSITELSNFTTLEEVPDVDAIEMDRLLRQKGIFGLGPLSTFADKDLSRRPWRELGYYSRSIFFDLKTPEDADLFVDSGFKMICADQDHDSSLDRALLDRTFPRIISLDYAIWLFDHQAPLWKWSYRFISPMPSVFVLADILGMQDYKCPGQDKTSDRAEHFLSESDLVDKCSCLCSPDGCTPFTSRMKWLAHPREQAEDFALQDYATRFGSHVEIYGRSLNLGHHVIMVRQATFAALELKHTCLDRPGYSRWPTDPNWIYWLDPVTELEPDEIEYEILNIDVEAMNQLEEVVVMFQDFVLTGRQTTISSKSDSFDVDYPAFNEPSALGIDDLYYQRILKFWQHIWTYRTQVALDTVAERWDDKLDGQNDLVQISTCEEVIQETGNSLEEEDEEEIFNRIIQRIQDI</sequence>
<gene>
    <name evidence="1" type="ORF">BFJ69_g4899</name>
</gene>
<dbReference type="VEuPathDB" id="FungiDB:FOZG_16564"/>
<dbReference type="Proteomes" id="UP000285084">
    <property type="component" value="Unassembled WGS sequence"/>
</dbReference>
<dbReference type="SUPFAM" id="SSF48403">
    <property type="entry name" value="Ankyrin repeat"/>
    <property type="match status" value="1"/>
</dbReference>
<evidence type="ECO:0000313" key="1">
    <source>
        <dbReference type="EMBL" id="RKK79471.1"/>
    </source>
</evidence>
<accession>A0A420NGZ6</accession>
<dbReference type="InterPro" id="IPR036770">
    <property type="entry name" value="Ankyrin_rpt-contain_sf"/>
</dbReference>
<reference evidence="1 2" key="1">
    <citation type="journal article" date="2018" name="Sci. Rep.">
        <title>Characterisation of pathogen-specific regions and novel effector candidates in Fusarium oxysporum f. sp. cepae.</title>
        <authorList>
            <person name="Armitage A.D."/>
            <person name="Taylor A."/>
            <person name="Sobczyk M.K."/>
            <person name="Baxter L."/>
            <person name="Greenfield B.P."/>
            <person name="Bates H.J."/>
            <person name="Wilson F."/>
            <person name="Jackson A.C."/>
            <person name="Ott S."/>
            <person name="Harrison R.J."/>
            <person name="Clarkson J.P."/>
        </authorList>
    </citation>
    <scope>NUCLEOTIDE SEQUENCE [LARGE SCALE GENOMIC DNA]</scope>
    <source>
        <strain evidence="1 2">Fo_A13</strain>
    </source>
</reference>
<proteinExistence type="predicted"/>